<dbReference type="InterPro" id="IPR000086">
    <property type="entry name" value="NUDIX_hydrolase_dom"/>
</dbReference>
<dbReference type="PANTHER" id="PTHR43046">
    <property type="entry name" value="GDP-MANNOSE MANNOSYL HYDROLASE"/>
    <property type="match status" value="1"/>
</dbReference>
<protein>
    <submittedName>
        <fullName evidence="5">Diadenosine hexaphosphate hydrolase</fullName>
        <ecNumber evidence="5">3.6.1.61</ecNumber>
    </submittedName>
</protein>
<reference evidence="5 6" key="1">
    <citation type="journal article" date="2017" name="Int. J. Syst. Evol. Microbiol.">
        <title>Mycobacterium talmoniae sp. nov., a slowly growing mycobacterium isolated from human respiratory samples.</title>
        <authorList>
            <person name="Davidson R.M."/>
            <person name="DeGroote M.A."/>
            <person name="Marola J.L."/>
            <person name="Buss S."/>
            <person name="Jones V."/>
            <person name="McNeil M.R."/>
            <person name="Freifeld A.G."/>
            <person name="Elaine Epperson L."/>
            <person name="Hasan N.A."/>
            <person name="Jackson M."/>
            <person name="Iwen P.C."/>
            <person name="Salfinger M."/>
            <person name="Strong M."/>
        </authorList>
    </citation>
    <scope>NUCLEOTIDE SEQUENCE [LARGE SCALE GENOMIC DNA]</scope>
    <source>
        <strain evidence="5 6">ATCC BAA-2683</strain>
    </source>
</reference>
<feature type="compositionally biased region" description="Low complexity" evidence="3">
    <location>
        <begin position="171"/>
        <end position="185"/>
    </location>
</feature>
<dbReference type="CDD" id="cd18879">
    <property type="entry name" value="NUDIX_Hydrolase"/>
    <property type="match status" value="1"/>
</dbReference>
<feature type="region of interest" description="Disordered" evidence="3">
    <location>
        <begin position="160"/>
        <end position="211"/>
    </location>
</feature>
<dbReference type="PANTHER" id="PTHR43046:SF16">
    <property type="entry name" value="ADP-RIBOSE PYROPHOSPHATASE YJHB-RELATED"/>
    <property type="match status" value="1"/>
</dbReference>
<evidence type="ECO:0000256" key="1">
    <source>
        <dbReference type="ARBA" id="ARBA00001946"/>
    </source>
</evidence>
<evidence type="ECO:0000259" key="4">
    <source>
        <dbReference type="PROSITE" id="PS51462"/>
    </source>
</evidence>
<feature type="compositionally biased region" description="Polar residues" evidence="3">
    <location>
        <begin position="201"/>
        <end position="211"/>
    </location>
</feature>
<evidence type="ECO:0000313" key="5">
    <source>
        <dbReference type="EMBL" id="PQM47440.1"/>
    </source>
</evidence>
<name>A0A2S8BL91_9MYCO</name>
<gene>
    <name evidence="5" type="primary">ndx1</name>
    <name evidence="5" type="ORF">C1Y40_02363</name>
</gene>
<keyword evidence="2 5" id="KW-0378">Hydrolase</keyword>
<comment type="caution">
    <text evidence="5">The sequence shown here is derived from an EMBL/GenBank/DDBJ whole genome shotgun (WGS) entry which is preliminary data.</text>
</comment>
<evidence type="ECO:0000256" key="2">
    <source>
        <dbReference type="ARBA" id="ARBA00022801"/>
    </source>
</evidence>
<dbReference type="AlphaFoldDB" id="A0A2S8BL91"/>
<feature type="domain" description="Nudix hydrolase" evidence="4">
    <location>
        <begin position="41"/>
        <end position="173"/>
    </location>
</feature>
<dbReference type="GO" id="GO:0016787">
    <property type="term" value="F:hydrolase activity"/>
    <property type="evidence" value="ECO:0007669"/>
    <property type="project" value="UniProtKB-KW"/>
</dbReference>
<dbReference type="PROSITE" id="PS00893">
    <property type="entry name" value="NUDIX_BOX"/>
    <property type="match status" value="1"/>
</dbReference>
<organism evidence="5 6">
    <name type="scientific">Mycobacterium talmoniae</name>
    <dbReference type="NCBI Taxonomy" id="1858794"/>
    <lineage>
        <taxon>Bacteria</taxon>
        <taxon>Bacillati</taxon>
        <taxon>Actinomycetota</taxon>
        <taxon>Actinomycetes</taxon>
        <taxon>Mycobacteriales</taxon>
        <taxon>Mycobacteriaceae</taxon>
        <taxon>Mycobacterium</taxon>
    </lineage>
</organism>
<dbReference type="Pfam" id="PF00293">
    <property type="entry name" value="NUDIX"/>
    <property type="match status" value="1"/>
</dbReference>
<dbReference type="PROSITE" id="PS51462">
    <property type="entry name" value="NUDIX"/>
    <property type="match status" value="1"/>
</dbReference>
<comment type="cofactor">
    <cofactor evidence="1">
        <name>Mg(2+)</name>
        <dbReference type="ChEBI" id="CHEBI:18420"/>
    </cofactor>
</comment>
<sequence length="211" mass="22420">MIIIISCVAVFQATPPGWHDRAMPVPEFIADLRARIGHDPLWLIGTTAVVIRGGSEVLLIERADNGCWTPVTGIVDPGEEPADAAVREVAEETGATAVPTRLAWVHATAPVVHANGDRAQYLDHVFLMDWVAGEPRPDGEESTAAGWFASTRCRRCRRGCGTGSRPPAVIAARPASSGPARPVSRQSAETHSRVGRASAESMASAQNTTAR</sequence>
<dbReference type="Proteomes" id="UP000238296">
    <property type="component" value="Unassembled WGS sequence"/>
</dbReference>
<dbReference type="InterPro" id="IPR020084">
    <property type="entry name" value="NUDIX_hydrolase_CS"/>
</dbReference>
<dbReference type="Gene3D" id="3.90.79.10">
    <property type="entry name" value="Nucleoside Triphosphate Pyrophosphohydrolase"/>
    <property type="match status" value="1"/>
</dbReference>
<dbReference type="SUPFAM" id="SSF55811">
    <property type="entry name" value="Nudix"/>
    <property type="match status" value="1"/>
</dbReference>
<proteinExistence type="predicted"/>
<evidence type="ECO:0000313" key="6">
    <source>
        <dbReference type="Proteomes" id="UP000238296"/>
    </source>
</evidence>
<evidence type="ECO:0000256" key="3">
    <source>
        <dbReference type="SAM" id="MobiDB-lite"/>
    </source>
</evidence>
<dbReference type="EC" id="3.6.1.61" evidence="5"/>
<dbReference type="InterPro" id="IPR015797">
    <property type="entry name" value="NUDIX_hydrolase-like_dom_sf"/>
</dbReference>
<accession>A0A2S8BL91</accession>
<dbReference type="EMBL" id="PPEA01000335">
    <property type="protein sequence ID" value="PQM47440.1"/>
    <property type="molecule type" value="Genomic_DNA"/>
</dbReference>